<evidence type="ECO:0000256" key="2">
    <source>
        <dbReference type="SAM" id="Phobius"/>
    </source>
</evidence>
<name>A0ABP1SAB6_9HEXA</name>
<comment type="caution">
    <text evidence="3">The sequence shown here is derived from an EMBL/GenBank/DDBJ whole genome shotgun (WGS) entry which is preliminary data.</text>
</comment>
<keyword evidence="2" id="KW-0812">Transmembrane</keyword>
<dbReference type="Proteomes" id="UP001642540">
    <property type="component" value="Unassembled WGS sequence"/>
</dbReference>
<organism evidence="3 4">
    <name type="scientific">Orchesella dallaii</name>
    <dbReference type="NCBI Taxonomy" id="48710"/>
    <lineage>
        <taxon>Eukaryota</taxon>
        <taxon>Metazoa</taxon>
        <taxon>Ecdysozoa</taxon>
        <taxon>Arthropoda</taxon>
        <taxon>Hexapoda</taxon>
        <taxon>Collembola</taxon>
        <taxon>Entomobryomorpha</taxon>
        <taxon>Entomobryoidea</taxon>
        <taxon>Orchesellidae</taxon>
        <taxon>Orchesellinae</taxon>
        <taxon>Orchesella</taxon>
    </lineage>
</organism>
<evidence type="ECO:0000256" key="1">
    <source>
        <dbReference type="SAM" id="MobiDB-lite"/>
    </source>
</evidence>
<keyword evidence="2" id="KW-1133">Transmembrane helix</keyword>
<feature type="compositionally biased region" description="Basic and acidic residues" evidence="1">
    <location>
        <begin position="64"/>
        <end position="79"/>
    </location>
</feature>
<feature type="region of interest" description="Disordered" evidence="1">
    <location>
        <begin position="35"/>
        <end position="79"/>
    </location>
</feature>
<evidence type="ECO:0000313" key="3">
    <source>
        <dbReference type="EMBL" id="CAL8148105.1"/>
    </source>
</evidence>
<dbReference type="EMBL" id="CAXLJM020000166">
    <property type="protein sequence ID" value="CAL8148105.1"/>
    <property type="molecule type" value="Genomic_DNA"/>
</dbReference>
<keyword evidence="4" id="KW-1185">Reference proteome</keyword>
<reference evidence="3 4" key="1">
    <citation type="submission" date="2024-08" db="EMBL/GenBank/DDBJ databases">
        <authorList>
            <person name="Cucini C."/>
            <person name="Frati F."/>
        </authorList>
    </citation>
    <scope>NUCLEOTIDE SEQUENCE [LARGE SCALE GENOMIC DNA]</scope>
</reference>
<sequence length="79" mass="9306">MRELSSIAFLPVWCGIVIWLLLSVVRYGNLHHHQHRHHQHDDDVDEDDEQVDVDDDEEDNGDGNDERGMMIRNDVRTFP</sequence>
<accession>A0ABP1SAB6</accession>
<evidence type="ECO:0000313" key="4">
    <source>
        <dbReference type="Proteomes" id="UP001642540"/>
    </source>
</evidence>
<feature type="compositionally biased region" description="Acidic residues" evidence="1">
    <location>
        <begin position="42"/>
        <end position="63"/>
    </location>
</feature>
<keyword evidence="2" id="KW-0472">Membrane</keyword>
<proteinExistence type="predicted"/>
<gene>
    <name evidence="3" type="ORF">ODALV1_LOCUS31324</name>
</gene>
<protein>
    <submittedName>
        <fullName evidence="3">Uncharacterized protein</fullName>
    </submittedName>
</protein>
<feature type="transmembrane region" description="Helical" evidence="2">
    <location>
        <begin position="6"/>
        <end position="27"/>
    </location>
</feature>